<feature type="chain" id="PRO_5042545124" evidence="1">
    <location>
        <begin position="25"/>
        <end position="221"/>
    </location>
</feature>
<gene>
    <name evidence="2" type="ORF">J2Z48_001333</name>
</gene>
<feature type="signal peptide" evidence="1">
    <location>
        <begin position="1"/>
        <end position="24"/>
    </location>
</feature>
<dbReference type="AlphaFoldDB" id="A0AAJ1WTM9"/>
<name>A0AAJ1WTM9_9BACL</name>
<reference evidence="2 3" key="1">
    <citation type="submission" date="2023-07" db="EMBL/GenBank/DDBJ databases">
        <title>Genomic Encyclopedia of Type Strains, Phase IV (KMG-IV): sequencing the most valuable type-strain genomes for metagenomic binning, comparative biology and taxonomic classification.</title>
        <authorList>
            <person name="Goeker M."/>
        </authorList>
    </citation>
    <scope>NUCLEOTIDE SEQUENCE [LARGE SCALE GENOMIC DNA]</scope>
    <source>
        <strain evidence="2 3">DSM 46876</strain>
    </source>
</reference>
<evidence type="ECO:0000256" key="1">
    <source>
        <dbReference type="SAM" id="SignalP"/>
    </source>
</evidence>
<comment type="caution">
    <text evidence="2">The sequence shown here is derived from an EMBL/GenBank/DDBJ whole genome shotgun (WGS) entry which is preliminary data.</text>
</comment>
<protein>
    <submittedName>
        <fullName evidence="2">Uncharacterized protein</fullName>
    </submittedName>
</protein>
<evidence type="ECO:0000313" key="3">
    <source>
        <dbReference type="Proteomes" id="UP001238450"/>
    </source>
</evidence>
<sequence length="221" mass="24820">MLKKLSVTFAFALAVSSMGSMVLAADPIGTELGMNEKEHTEQVFMRGGEYDLKVKNDSFRSEVEYFIESNGVKVAEGKIQRGSSTTVSKTFKDRGRYTLGLRCGEDRGCKGAMTLTPTDQWDKWIEIGQGQKEHTENVFLRKDNYTVKVDSDGFGFRNKLKYFIADKDGKKIEEGEVGRDTKVITRELNGNYQFGLSCESERGCRGHMTIKGEHDGWGPNQ</sequence>
<proteinExistence type="predicted"/>
<keyword evidence="3" id="KW-1185">Reference proteome</keyword>
<dbReference type="Proteomes" id="UP001238450">
    <property type="component" value="Unassembled WGS sequence"/>
</dbReference>
<organism evidence="2 3">
    <name type="scientific">Croceifilum oryzae</name>
    <dbReference type="NCBI Taxonomy" id="1553429"/>
    <lineage>
        <taxon>Bacteria</taxon>
        <taxon>Bacillati</taxon>
        <taxon>Bacillota</taxon>
        <taxon>Bacilli</taxon>
        <taxon>Bacillales</taxon>
        <taxon>Thermoactinomycetaceae</taxon>
        <taxon>Croceifilum</taxon>
    </lineage>
</organism>
<dbReference type="EMBL" id="JAUSUV010000005">
    <property type="protein sequence ID" value="MDQ0417161.1"/>
    <property type="molecule type" value="Genomic_DNA"/>
</dbReference>
<dbReference type="RefSeq" id="WP_307251987.1">
    <property type="nucleotide sequence ID" value="NZ_JAUSUV010000005.1"/>
</dbReference>
<evidence type="ECO:0000313" key="2">
    <source>
        <dbReference type="EMBL" id="MDQ0417161.1"/>
    </source>
</evidence>
<accession>A0AAJ1WTM9</accession>
<keyword evidence="1" id="KW-0732">Signal</keyword>